<comment type="cofactor">
    <cofactor evidence="1">
        <name>a divalent metal cation</name>
        <dbReference type="ChEBI" id="CHEBI:60240"/>
    </cofactor>
</comment>
<keyword evidence="8" id="KW-0963">Cytoplasm</keyword>
<dbReference type="AlphaFoldDB" id="A0A0W0FUY4"/>
<feature type="domain" description="Histone deacetylase" evidence="19">
    <location>
        <begin position="24"/>
        <end position="335"/>
    </location>
</feature>
<dbReference type="SUPFAM" id="SSF52768">
    <property type="entry name" value="Arginase/deacetylase"/>
    <property type="match status" value="1"/>
</dbReference>
<evidence type="ECO:0000256" key="15">
    <source>
        <dbReference type="ARBA" id="ARBA00023242"/>
    </source>
</evidence>
<evidence type="ECO:0000256" key="17">
    <source>
        <dbReference type="ARBA" id="ARBA00041964"/>
    </source>
</evidence>
<dbReference type="Gene3D" id="3.40.800.20">
    <property type="entry name" value="Histone deacetylase domain"/>
    <property type="match status" value="1"/>
</dbReference>
<dbReference type="Proteomes" id="UP000054988">
    <property type="component" value="Unassembled WGS sequence"/>
</dbReference>
<comment type="similarity">
    <text evidence="5">Belongs to the histone deacetylase family. HD type 1 subfamily.</text>
</comment>
<evidence type="ECO:0000256" key="13">
    <source>
        <dbReference type="ARBA" id="ARBA00023015"/>
    </source>
</evidence>
<keyword evidence="7" id="KW-0158">Chromosome</keyword>
<comment type="subcellular location">
    <subcellularLocation>
        <location evidence="3">Chromosome</location>
    </subcellularLocation>
    <subcellularLocation>
        <location evidence="4">Cytoplasm</location>
    </subcellularLocation>
    <subcellularLocation>
        <location evidence="2">Nucleus</location>
    </subcellularLocation>
</comment>
<keyword evidence="13" id="KW-0805">Transcription regulation</keyword>
<dbReference type="InterPro" id="IPR003084">
    <property type="entry name" value="HDAC_I/II"/>
</dbReference>
<gene>
    <name evidence="20" type="ORF">WG66_7215</name>
</gene>
<dbReference type="PANTHER" id="PTHR10625">
    <property type="entry name" value="HISTONE DEACETYLASE HDAC1-RELATED"/>
    <property type="match status" value="1"/>
</dbReference>
<evidence type="ECO:0000256" key="16">
    <source>
        <dbReference type="ARBA" id="ARBA00040347"/>
    </source>
</evidence>
<evidence type="ECO:0000259" key="19">
    <source>
        <dbReference type="Pfam" id="PF00850"/>
    </source>
</evidence>
<evidence type="ECO:0000256" key="5">
    <source>
        <dbReference type="ARBA" id="ARBA00006457"/>
    </source>
</evidence>
<keyword evidence="12" id="KW-0156">Chromatin regulator</keyword>
<evidence type="ECO:0000256" key="12">
    <source>
        <dbReference type="ARBA" id="ARBA00022853"/>
    </source>
</evidence>
<dbReference type="EC" id="3.5.1.98" evidence="6"/>
<evidence type="ECO:0000256" key="18">
    <source>
        <dbReference type="ARBA" id="ARBA00042783"/>
    </source>
</evidence>
<dbReference type="GO" id="GO:0005634">
    <property type="term" value="C:nucleus"/>
    <property type="evidence" value="ECO:0007669"/>
    <property type="project" value="UniProtKB-SubCell"/>
</dbReference>
<evidence type="ECO:0000313" key="21">
    <source>
        <dbReference type="Proteomes" id="UP000054988"/>
    </source>
</evidence>
<evidence type="ECO:0000256" key="2">
    <source>
        <dbReference type="ARBA" id="ARBA00004123"/>
    </source>
</evidence>
<dbReference type="GO" id="GO:0005737">
    <property type="term" value="C:cytoplasm"/>
    <property type="evidence" value="ECO:0007669"/>
    <property type="project" value="UniProtKB-SubCell"/>
</dbReference>
<reference evidence="20 21" key="1">
    <citation type="submission" date="2015-12" db="EMBL/GenBank/DDBJ databases">
        <title>Draft genome sequence of Moniliophthora roreri, the causal agent of frosty pod rot of cacao.</title>
        <authorList>
            <person name="Aime M.C."/>
            <person name="Diaz-Valderrama J.R."/>
            <person name="Kijpornyongpan T."/>
            <person name="Phillips-Mora W."/>
        </authorList>
    </citation>
    <scope>NUCLEOTIDE SEQUENCE [LARGE SCALE GENOMIC DNA]</scope>
    <source>
        <strain evidence="20 21">MCA 2952</strain>
    </source>
</reference>
<dbReference type="InterPro" id="IPR000286">
    <property type="entry name" value="HDACs"/>
</dbReference>
<dbReference type="InterPro" id="IPR023696">
    <property type="entry name" value="Ureohydrolase_dom_sf"/>
</dbReference>
<evidence type="ECO:0000256" key="9">
    <source>
        <dbReference type="ARBA" id="ARBA00022491"/>
    </source>
</evidence>
<evidence type="ECO:0000256" key="14">
    <source>
        <dbReference type="ARBA" id="ARBA00023163"/>
    </source>
</evidence>
<dbReference type="GO" id="GO:0005694">
    <property type="term" value="C:chromosome"/>
    <property type="evidence" value="ECO:0007669"/>
    <property type="project" value="UniProtKB-SubCell"/>
</dbReference>
<comment type="caution">
    <text evidence="20">The sequence shown here is derived from an EMBL/GenBank/DDBJ whole genome shotgun (WGS) entry which is preliminary data.</text>
</comment>
<evidence type="ECO:0000256" key="11">
    <source>
        <dbReference type="ARBA" id="ARBA00022801"/>
    </source>
</evidence>
<dbReference type="GO" id="GO:0046872">
    <property type="term" value="F:metal ion binding"/>
    <property type="evidence" value="ECO:0007669"/>
    <property type="project" value="UniProtKB-KW"/>
</dbReference>
<evidence type="ECO:0000256" key="7">
    <source>
        <dbReference type="ARBA" id="ARBA00022454"/>
    </source>
</evidence>
<accession>A0A0W0FUY4</accession>
<evidence type="ECO:0000313" key="20">
    <source>
        <dbReference type="EMBL" id="KTB40191.1"/>
    </source>
</evidence>
<dbReference type="InterPro" id="IPR023801">
    <property type="entry name" value="His_deacetylse_dom"/>
</dbReference>
<dbReference type="eggNOG" id="KOG1342">
    <property type="taxonomic scope" value="Eukaryota"/>
</dbReference>
<organism evidence="20 21">
    <name type="scientific">Moniliophthora roreri</name>
    <name type="common">Frosty pod rot fungus</name>
    <name type="synonym">Monilia roreri</name>
    <dbReference type="NCBI Taxonomy" id="221103"/>
    <lineage>
        <taxon>Eukaryota</taxon>
        <taxon>Fungi</taxon>
        <taxon>Dikarya</taxon>
        <taxon>Basidiomycota</taxon>
        <taxon>Agaricomycotina</taxon>
        <taxon>Agaricomycetes</taxon>
        <taxon>Agaricomycetidae</taxon>
        <taxon>Agaricales</taxon>
        <taxon>Marasmiineae</taxon>
        <taxon>Marasmiaceae</taxon>
        <taxon>Moniliophthora</taxon>
    </lineage>
</organism>
<keyword evidence="14" id="KW-0804">Transcription</keyword>
<evidence type="ECO:0000256" key="8">
    <source>
        <dbReference type="ARBA" id="ARBA00022490"/>
    </source>
</evidence>
<dbReference type="InterPro" id="IPR037138">
    <property type="entry name" value="His_deacetylse_dom_sf"/>
</dbReference>
<dbReference type="PANTHER" id="PTHR10625:SF14">
    <property type="entry name" value="HISTONE DEACETYLASE 8"/>
    <property type="match status" value="1"/>
</dbReference>
<dbReference type="PRINTS" id="PR01270">
    <property type="entry name" value="HDASUPER"/>
</dbReference>
<keyword evidence="11" id="KW-0378">Hydrolase</keyword>
<name>A0A0W0FUY4_MONRR</name>
<dbReference type="GO" id="GO:0141221">
    <property type="term" value="F:histone deacetylase activity, hydrolytic mechanism"/>
    <property type="evidence" value="ECO:0007669"/>
    <property type="project" value="UniProtKB-EC"/>
</dbReference>
<evidence type="ECO:0000256" key="4">
    <source>
        <dbReference type="ARBA" id="ARBA00004496"/>
    </source>
</evidence>
<evidence type="ECO:0000256" key="3">
    <source>
        <dbReference type="ARBA" id="ARBA00004286"/>
    </source>
</evidence>
<keyword evidence="15" id="KW-0539">Nucleus</keyword>
<dbReference type="PRINTS" id="PR01271">
    <property type="entry name" value="HISDACETLASE"/>
</dbReference>
<sequence length="412" mass="45393">MSDSRALIAYIVSNELVKHSSLLPSNPNRSLLVHTLIKDFDLLSQSYSNKRRILVIKPHIASYQDLVAYHSKDYLDFILNGNEEGSPAGFGLEDDCPVFPGLKEYVCCVAGATLTAVNALKVPNVEVAICWDGGRHHAQRGRASGFCYVADCVLAILLLKRLPPCPKDTESTFPARKARVMYIDLDVHFSDGVSHAFYQPHSSMVRHVLTLSIHHSSPGYFPISPLSSQSTVDPYTISIPLEHGLSSKTYLAIWPYVERIRDAFDPDYVVVQCGVDGLAGDPGAGRVGNWCLGGEGSLGWCVQRILETWRGKKLLLGGGGYHSPNAARAWAYLTSIALANPLPLDTPIPHTHDAFPEYAPSFELDVPASNMEDRNWSIPKDPNAEYFWEGPGFYGIKAFMPIGFGTEDWEAI</sequence>
<dbReference type="EMBL" id="LATX01001598">
    <property type="protein sequence ID" value="KTB40191.1"/>
    <property type="molecule type" value="Genomic_DNA"/>
</dbReference>
<dbReference type="GO" id="GO:0031507">
    <property type="term" value="P:heterochromatin formation"/>
    <property type="evidence" value="ECO:0007669"/>
    <property type="project" value="TreeGrafter"/>
</dbReference>
<protein>
    <recommendedName>
        <fullName evidence="16">Histone deacetylase 8</fullName>
        <ecNumber evidence="6">3.5.1.98</ecNumber>
    </recommendedName>
    <alternativeName>
        <fullName evidence="17">Protein deacetylase HDAC8</fullName>
    </alternativeName>
    <alternativeName>
        <fullName evidence="18">Protein decrotonylase HDAC8</fullName>
    </alternativeName>
</protein>
<keyword evidence="9" id="KW-0678">Repressor</keyword>
<evidence type="ECO:0000256" key="10">
    <source>
        <dbReference type="ARBA" id="ARBA00022723"/>
    </source>
</evidence>
<evidence type="ECO:0000256" key="6">
    <source>
        <dbReference type="ARBA" id="ARBA00012111"/>
    </source>
</evidence>
<keyword evidence="10" id="KW-0479">Metal-binding</keyword>
<dbReference type="Pfam" id="PF00850">
    <property type="entry name" value="Hist_deacetyl"/>
    <property type="match status" value="1"/>
</dbReference>
<proteinExistence type="inferred from homology"/>
<evidence type="ECO:0000256" key="1">
    <source>
        <dbReference type="ARBA" id="ARBA00001968"/>
    </source>
</evidence>